<name>A0A8X6PBV2_NEPPI</name>
<proteinExistence type="predicted"/>
<dbReference type="Proteomes" id="UP000887013">
    <property type="component" value="Unassembled WGS sequence"/>
</dbReference>
<gene>
    <name evidence="1" type="primary">NCL1_40015</name>
    <name evidence="1" type="ORF">NPIL_339501</name>
</gene>
<dbReference type="EMBL" id="BMAW01019274">
    <property type="protein sequence ID" value="GFT62519.1"/>
    <property type="molecule type" value="Genomic_DNA"/>
</dbReference>
<evidence type="ECO:0000313" key="2">
    <source>
        <dbReference type="Proteomes" id="UP000887013"/>
    </source>
</evidence>
<dbReference type="AlphaFoldDB" id="A0A8X6PBV2"/>
<reference evidence="1" key="1">
    <citation type="submission" date="2020-08" db="EMBL/GenBank/DDBJ databases">
        <title>Multicomponent nature underlies the extraordinary mechanical properties of spider dragline silk.</title>
        <authorList>
            <person name="Kono N."/>
            <person name="Nakamura H."/>
            <person name="Mori M."/>
            <person name="Yoshida Y."/>
            <person name="Ohtoshi R."/>
            <person name="Malay A.D."/>
            <person name="Moran D.A.P."/>
            <person name="Tomita M."/>
            <person name="Numata K."/>
            <person name="Arakawa K."/>
        </authorList>
    </citation>
    <scope>NUCLEOTIDE SEQUENCE</scope>
</reference>
<sequence>MAWCSFPIIPLRQMAMGKIAIAVCNDPEIQDFVKEHGSVSFVFPSKETHVYLEKVGRQFEQTCELDPQQTWAWKNVLLDGNFWNVIDNMNEGENLFDSWKMTEGILPFQRWEELVDKKISSFLLPPLLRSELLDVIRSIAAEIDKWIKDHTIITKNVLEIARTCQCYFQWNSFWKIDRLKTVYKLLEKEILDTKDLEYLAYHYGFLDIILLVRSNDLRQGKVPKSADACNLEVSIPFDDRAFIVWKTLIGNSDFDHHAQVIFFLKSKSQQNFESLHSVMKRESLQFHLFLFFLSRMGDDKKEEIFKTYPLKVLLYFLDWPFQGQFLEAAKHLLPYFKENDFRDILIVILYERIAFDRKDFNYNRLLKEFWSMSPDILKQFIKTHSIYASLMYTLNYPNCETFPSQQFLEKYQNNCLTFGYRGMKYFLIRIEAPISYSKMISIDIYNIYRQYRFGNLFYVCKVQRK</sequence>
<keyword evidence="2" id="KW-1185">Reference proteome</keyword>
<protein>
    <submittedName>
        <fullName evidence="1">Uncharacterized protein</fullName>
    </submittedName>
</protein>
<accession>A0A8X6PBV2</accession>
<comment type="caution">
    <text evidence="1">The sequence shown here is derived from an EMBL/GenBank/DDBJ whole genome shotgun (WGS) entry which is preliminary data.</text>
</comment>
<organism evidence="1 2">
    <name type="scientific">Nephila pilipes</name>
    <name type="common">Giant wood spider</name>
    <name type="synonym">Nephila maculata</name>
    <dbReference type="NCBI Taxonomy" id="299642"/>
    <lineage>
        <taxon>Eukaryota</taxon>
        <taxon>Metazoa</taxon>
        <taxon>Ecdysozoa</taxon>
        <taxon>Arthropoda</taxon>
        <taxon>Chelicerata</taxon>
        <taxon>Arachnida</taxon>
        <taxon>Araneae</taxon>
        <taxon>Araneomorphae</taxon>
        <taxon>Entelegynae</taxon>
        <taxon>Araneoidea</taxon>
        <taxon>Nephilidae</taxon>
        <taxon>Nephila</taxon>
    </lineage>
</organism>
<evidence type="ECO:0000313" key="1">
    <source>
        <dbReference type="EMBL" id="GFT62519.1"/>
    </source>
</evidence>